<evidence type="ECO:0000259" key="2">
    <source>
        <dbReference type="Pfam" id="PF21516"/>
    </source>
</evidence>
<dbReference type="InterPro" id="IPR050896">
    <property type="entry name" value="Mito_lipid_metab_GTPase"/>
</dbReference>
<dbReference type="PANTHER" id="PTHR46434:SF1">
    <property type="entry name" value="GENETIC INTERACTOR OF PROHIBITINS 3, MITOCHONDRIAL"/>
    <property type="match status" value="1"/>
</dbReference>
<dbReference type="InterPro" id="IPR048422">
    <property type="entry name" value="NOA1/YqeH-like_C"/>
</dbReference>
<organism evidence="3 4">
    <name type="scientific">Symbiodinium natans</name>
    <dbReference type="NCBI Taxonomy" id="878477"/>
    <lineage>
        <taxon>Eukaryota</taxon>
        <taxon>Sar</taxon>
        <taxon>Alveolata</taxon>
        <taxon>Dinophyceae</taxon>
        <taxon>Suessiales</taxon>
        <taxon>Symbiodiniaceae</taxon>
        <taxon>Symbiodinium</taxon>
    </lineage>
</organism>
<dbReference type="Pfam" id="PF21516">
    <property type="entry name" value="YqeH-like_C"/>
    <property type="match status" value="1"/>
</dbReference>
<dbReference type="GO" id="GO:0005739">
    <property type="term" value="C:mitochondrion"/>
    <property type="evidence" value="ECO:0007669"/>
    <property type="project" value="TreeGrafter"/>
</dbReference>
<dbReference type="AlphaFoldDB" id="A0A812PCY2"/>
<proteinExistence type="predicted"/>
<dbReference type="Proteomes" id="UP000604046">
    <property type="component" value="Unassembled WGS sequence"/>
</dbReference>
<dbReference type="OrthoDB" id="1696305at2759"/>
<dbReference type="Gene3D" id="2.30.30.140">
    <property type="match status" value="1"/>
</dbReference>
<sequence>MLQLVKSADKAFLQQRLVAMATRLRTWASAKVAGHGKQSPVQGSECAKCTELLQLGNLAVHFPPLRAVAIQTYKRSNRVQYLIKAAMDSRLEVLPVARPTPACGRAHLEAPELVASSSLSSSLPVAATALAGVVAKRRSGKGRGAVAWRDESQPEDKPEEFCKKGKRVEVLAPSKRWREGQIIKVGGGIARVHYTGYDSMFDEDVPMEEGRLRPFGQLRAQRLKERQEGFVLQLDAGCCPGCGVKLQCTDKMALGYIPPDKIVQEEEEDESTKPLNAEDEVALLLKEDGAVERNSFELATTSSQRDFKVIANVFLDIRTEPDVNAERTGESLAFGEQFQVSEILQSADSRTYFRLADGRGWVFDRGVVRGAMTQLVAPISDGLSAKKLARESRQNVCMRCWGLWQYNDCDDILRPAYGGAGAHARASDELTAEAFEGLLSKTLAPVTEACIFAVLDVFDFGPSFTLLEYLARELSGKPKVRVRLIANKVDLLPPDTSRPRLRGWIAREAQRAGHTKIKIMDVFPISCHTGEGVKDVSELLEQNNTPGEHFVVGAANAGKSSLLNRLALRKRRGVGRVSAEDQRGFVVSVLPGTTLAPIAMKFQLGNTKLVDMPGLLVPGSMAERLTLEDLKVITPQTKEALRLTFHMDQGRTLLLGALARIDFVKGKPFQFTVFISERVKLHRTRIEKASRICKEWAGKQLTPPVDARRYDSLLPWEPHQFTLTGTGWDEACADVVFPGLGWVSITGCGECVVEAHAPAGVQITVREPLMPHEARWTGVKYRGFPGWYKINGRSTRGFDSGRAGRARARKYIKGRF</sequence>
<dbReference type="SUPFAM" id="SSF52540">
    <property type="entry name" value="P-loop containing nucleoside triphosphate hydrolases"/>
    <property type="match status" value="1"/>
</dbReference>
<dbReference type="Pfam" id="PF01926">
    <property type="entry name" value="MMR_HSR1"/>
    <property type="match status" value="1"/>
</dbReference>
<evidence type="ECO:0000313" key="4">
    <source>
        <dbReference type="Proteomes" id="UP000604046"/>
    </source>
</evidence>
<dbReference type="PANTHER" id="PTHR46434">
    <property type="entry name" value="GENETIC INTERACTOR OF PROHIBITINS 3, MITOCHONDRIAL"/>
    <property type="match status" value="1"/>
</dbReference>
<keyword evidence="4" id="KW-1185">Reference proteome</keyword>
<comment type="caution">
    <text evidence="3">The sequence shown here is derived from an EMBL/GenBank/DDBJ whole genome shotgun (WGS) entry which is preliminary data.</text>
</comment>
<dbReference type="GO" id="GO:0005525">
    <property type="term" value="F:GTP binding"/>
    <property type="evidence" value="ECO:0007669"/>
    <property type="project" value="InterPro"/>
</dbReference>
<dbReference type="EMBL" id="CAJNDS010002134">
    <property type="protein sequence ID" value="CAE7345376.1"/>
    <property type="molecule type" value="Genomic_DNA"/>
</dbReference>
<accession>A0A812PCY2</accession>
<protein>
    <submittedName>
        <fullName evidence="3">YqeH protein</fullName>
    </submittedName>
</protein>
<dbReference type="InterPro" id="IPR006073">
    <property type="entry name" value="GTP-bd"/>
</dbReference>
<gene>
    <name evidence="3" type="primary">yqeH</name>
    <name evidence="3" type="ORF">SNAT2548_LOCUS18105</name>
</gene>
<evidence type="ECO:0000313" key="3">
    <source>
        <dbReference type="EMBL" id="CAE7345376.1"/>
    </source>
</evidence>
<dbReference type="InterPro" id="IPR016197">
    <property type="entry name" value="Chromo-like_dom_sf"/>
</dbReference>
<dbReference type="Gene3D" id="3.40.50.300">
    <property type="entry name" value="P-loop containing nucleotide triphosphate hydrolases"/>
    <property type="match status" value="1"/>
</dbReference>
<dbReference type="SUPFAM" id="SSF54160">
    <property type="entry name" value="Chromo domain-like"/>
    <property type="match status" value="1"/>
</dbReference>
<evidence type="ECO:0000259" key="1">
    <source>
        <dbReference type="Pfam" id="PF01926"/>
    </source>
</evidence>
<feature type="domain" description="G" evidence="1">
    <location>
        <begin position="551"/>
        <end position="624"/>
    </location>
</feature>
<dbReference type="InterPro" id="IPR027417">
    <property type="entry name" value="P-loop_NTPase"/>
</dbReference>
<reference evidence="3" key="1">
    <citation type="submission" date="2021-02" db="EMBL/GenBank/DDBJ databases">
        <authorList>
            <person name="Dougan E. K."/>
            <person name="Rhodes N."/>
            <person name="Thang M."/>
            <person name="Chan C."/>
        </authorList>
    </citation>
    <scope>NUCLEOTIDE SEQUENCE</scope>
</reference>
<name>A0A812PCY2_9DINO</name>
<feature type="domain" description="NOA1/YqeH-like C-terminal" evidence="2">
    <location>
        <begin position="671"/>
        <end position="768"/>
    </location>
</feature>